<evidence type="ECO:0000256" key="1">
    <source>
        <dbReference type="SAM" id="Phobius"/>
    </source>
</evidence>
<keyword evidence="1" id="KW-1133">Transmembrane helix</keyword>
<keyword evidence="1" id="KW-0812">Transmembrane</keyword>
<comment type="caution">
    <text evidence="2">The sequence shown here is derived from an EMBL/GenBank/DDBJ whole genome shotgun (WGS) entry which is preliminary data.</text>
</comment>
<protein>
    <submittedName>
        <fullName evidence="2">Uncharacterized protein</fullName>
    </submittedName>
</protein>
<dbReference type="EMBL" id="MDDS01000005">
    <property type="protein sequence ID" value="ODP39377.1"/>
    <property type="molecule type" value="Genomic_DNA"/>
</dbReference>
<feature type="transmembrane region" description="Helical" evidence="1">
    <location>
        <begin position="68"/>
        <end position="87"/>
    </location>
</feature>
<accession>A0A1E3LZY0</accession>
<dbReference type="RefSeq" id="WP_069318878.1">
    <property type="nucleotide sequence ID" value="NZ_MDDS01000005.1"/>
</dbReference>
<keyword evidence="1" id="KW-0472">Membrane</keyword>
<organism evidence="2 3">
    <name type="scientific">Sphingomonas turrisvirgatae</name>
    <dbReference type="NCBI Taxonomy" id="1888892"/>
    <lineage>
        <taxon>Bacteria</taxon>
        <taxon>Pseudomonadati</taxon>
        <taxon>Pseudomonadota</taxon>
        <taxon>Alphaproteobacteria</taxon>
        <taxon>Sphingomonadales</taxon>
        <taxon>Sphingomonadaceae</taxon>
        <taxon>Sphingomonas</taxon>
    </lineage>
</organism>
<gene>
    <name evidence="2" type="ORF">BFL28_09820</name>
</gene>
<dbReference type="Proteomes" id="UP000094487">
    <property type="component" value="Unassembled WGS sequence"/>
</dbReference>
<evidence type="ECO:0000313" key="2">
    <source>
        <dbReference type="EMBL" id="ODP39377.1"/>
    </source>
</evidence>
<name>A0A1E3LZY0_9SPHN</name>
<proteinExistence type="predicted"/>
<evidence type="ECO:0000313" key="3">
    <source>
        <dbReference type="Proteomes" id="UP000094487"/>
    </source>
</evidence>
<feature type="transmembrane region" description="Helical" evidence="1">
    <location>
        <begin position="42"/>
        <end position="62"/>
    </location>
</feature>
<sequence>MPTEIDRQIDRASEVLNRSRERYTSLNARARKRREGEIVRRVGRIAAADGLIIVAAMVIGFFVPLGMFGALLVMALLIAATLFFGIMPGSATVEPEKFGEAPLGTLPLRTEEWLDRQRPTLPGAAMPLVDSIGVKLDVLASQLKSLNEGEPAAAEVRKLVGEQLPELIKGYQRVPDNLRSVDRFGQSPDRQLVDGLALIDQEIAQMSAQLAQGDLDALATRGRYLQVKYRGDDTVTGE</sequence>
<dbReference type="OrthoDB" id="7594143at2"/>
<reference evidence="2 3" key="1">
    <citation type="submission" date="2016-08" db="EMBL/GenBank/DDBJ databases">
        <title>Draft genome of the agarase producing Sphingomonas sp. MCT13.</title>
        <authorList>
            <person name="D'Andrea M.M."/>
            <person name="Rossolini G.M."/>
            <person name="Thaller M.C."/>
        </authorList>
    </citation>
    <scope>NUCLEOTIDE SEQUENCE [LARGE SCALE GENOMIC DNA]</scope>
    <source>
        <strain evidence="2 3">MCT13</strain>
    </source>
</reference>
<dbReference type="AlphaFoldDB" id="A0A1E3LZY0"/>
<dbReference type="STRING" id="1888892.BFL28_09820"/>
<keyword evidence="3" id="KW-1185">Reference proteome</keyword>